<dbReference type="EMBL" id="AGCM01000100">
    <property type="protein sequence ID" value="EHM53476.1"/>
    <property type="molecule type" value="Genomic_DNA"/>
</dbReference>
<dbReference type="AlphaFoldDB" id="G9ZG27"/>
<evidence type="ECO:0000313" key="1">
    <source>
        <dbReference type="EMBL" id="EHM53476.1"/>
    </source>
</evidence>
<dbReference type="HOGENOM" id="CLU_2517690_0_0_6"/>
<dbReference type="STRING" id="797473.HMPREF9080_01730"/>
<protein>
    <recommendedName>
        <fullName evidence="3">DUF2958 domain-containing protein</fullName>
    </recommendedName>
</protein>
<reference evidence="1 2" key="1">
    <citation type="submission" date="2011-08" db="EMBL/GenBank/DDBJ databases">
        <authorList>
            <person name="Weinstock G."/>
            <person name="Sodergren E."/>
            <person name="Clifton S."/>
            <person name="Fulton L."/>
            <person name="Fulton B."/>
            <person name="Courtney L."/>
            <person name="Fronick C."/>
            <person name="Harrison M."/>
            <person name="Strong C."/>
            <person name="Farmer C."/>
            <person name="Delahaunty K."/>
            <person name="Markovic C."/>
            <person name="Hall O."/>
            <person name="Minx P."/>
            <person name="Tomlinson C."/>
            <person name="Mitreva M."/>
            <person name="Hou S."/>
            <person name="Chen J."/>
            <person name="Wollam A."/>
            <person name="Pepin K.H."/>
            <person name="Johnson M."/>
            <person name="Bhonagiri V."/>
            <person name="Zhang X."/>
            <person name="Suruliraj S."/>
            <person name="Warren W."/>
            <person name="Chinwalla A."/>
            <person name="Mardis E.R."/>
            <person name="Wilson R.K."/>
        </authorList>
    </citation>
    <scope>NUCLEOTIDE SEQUENCE [LARGE SCALE GENOMIC DNA]</scope>
    <source>
        <strain evidence="1 2">F0432</strain>
    </source>
</reference>
<sequence>MSDTIDVAAVKPTSAAALLFTPQQIATLHANHQRHYAEGHDPMPVVHLAVPGHEHHWLLSEIDDDDIAFGLCDLGMGFPELGYVD</sequence>
<dbReference type="Pfam" id="PF11171">
    <property type="entry name" value="DUF2958"/>
    <property type="match status" value="1"/>
</dbReference>
<comment type="caution">
    <text evidence="1">The sequence shown here is derived from an EMBL/GenBank/DDBJ whole genome shotgun (WGS) entry which is preliminary data.</text>
</comment>
<feature type="non-terminal residue" evidence="1">
    <location>
        <position position="85"/>
    </location>
</feature>
<dbReference type="RefSeq" id="WP_006985730.1">
    <property type="nucleotide sequence ID" value="NZ_JH417935.1"/>
</dbReference>
<evidence type="ECO:0008006" key="3">
    <source>
        <dbReference type="Google" id="ProtNLM"/>
    </source>
</evidence>
<evidence type="ECO:0000313" key="2">
    <source>
        <dbReference type="Proteomes" id="UP000004750"/>
    </source>
</evidence>
<organism evidence="1 2">
    <name type="scientific">Cardiobacterium valvarum F0432</name>
    <dbReference type="NCBI Taxonomy" id="797473"/>
    <lineage>
        <taxon>Bacteria</taxon>
        <taxon>Pseudomonadati</taxon>
        <taxon>Pseudomonadota</taxon>
        <taxon>Gammaproteobacteria</taxon>
        <taxon>Cardiobacteriales</taxon>
        <taxon>Cardiobacteriaceae</taxon>
        <taxon>Cardiobacterium</taxon>
    </lineage>
</organism>
<name>G9ZG27_9GAMM</name>
<proteinExistence type="predicted"/>
<dbReference type="InterPro" id="IPR021341">
    <property type="entry name" value="DUF2958"/>
</dbReference>
<gene>
    <name evidence="1" type="ORF">HMPREF9080_01730</name>
</gene>
<dbReference type="Proteomes" id="UP000004750">
    <property type="component" value="Unassembled WGS sequence"/>
</dbReference>
<accession>G9ZG27</accession>